<dbReference type="InterPro" id="IPR051035">
    <property type="entry name" value="Mito_inheritance_9"/>
</dbReference>
<protein>
    <submittedName>
        <fullName evidence="2">Uncharacterized protein</fullName>
    </submittedName>
</protein>
<evidence type="ECO:0000313" key="3">
    <source>
        <dbReference type="Proteomes" id="UP000190312"/>
    </source>
</evidence>
<proteinExistence type="predicted"/>
<evidence type="ECO:0000256" key="1">
    <source>
        <dbReference type="SAM" id="MobiDB-lite"/>
    </source>
</evidence>
<evidence type="ECO:0000313" key="2">
    <source>
        <dbReference type="EMBL" id="OOO11913.1"/>
    </source>
</evidence>
<sequence length="226" mass="26077">MCDSFEITRYADHALCKSPFAHNFSGYPRAFENPDTEEPPNLKEPSLPADYETLSGEAKMEADELHRRRLLLHYYRLFNGGLNKAHLSALRDPLLYPRQHLVDRAGRQWSGNLMTLKGALIRMTEYWPNLPDTKDVTCPVQFTNAELEEFFEKEEQLFQLNPVVNLWREQIGGASEDGWISNENYESARQKVVELMESLIAIAEGDQEDIALLEKGWPFRDQEGDN</sequence>
<dbReference type="OrthoDB" id="10003767at2759"/>
<dbReference type="AlphaFoldDB" id="A0A1S9DS39"/>
<name>A0A1S9DS39_ASPOZ</name>
<gene>
    <name evidence="2" type="ORF">OAory_01083830</name>
</gene>
<accession>A0A1S9DS39</accession>
<dbReference type="PANTHER" id="PTHR36091">
    <property type="entry name" value="ALTERED INHERITANCE OF MITOCHONDRIA PROTEIN 9, MITOCHONDRIAL"/>
    <property type="match status" value="1"/>
</dbReference>
<feature type="region of interest" description="Disordered" evidence="1">
    <location>
        <begin position="29"/>
        <end position="48"/>
    </location>
</feature>
<dbReference type="VEuPathDB" id="FungiDB:AO090102000326"/>
<dbReference type="Proteomes" id="UP000190312">
    <property type="component" value="Unassembled WGS sequence"/>
</dbReference>
<reference evidence="2 3" key="1">
    <citation type="submission" date="2016-10" db="EMBL/GenBank/DDBJ databases">
        <title>Genome sequencing of Aspergillus oryzae BCC7051.</title>
        <authorList>
            <person name="Thammarongtham C."/>
            <person name="Vorapreeda T."/>
            <person name="Nookaew I."/>
            <person name="Srisuk T."/>
            <person name="Land M."/>
            <person name="Jeennor S."/>
            <person name="Laoteng K."/>
        </authorList>
    </citation>
    <scope>NUCLEOTIDE SEQUENCE [LARGE SCALE GENOMIC DNA]</scope>
    <source>
        <strain evidence="2 3">BCC7051</strain>
    </source>
</reference>
<dbReference type="EMBL" id="MKZY01000003">
    <property type="protein sequence ID" value="OOO11913.1"/>
    <property type="molecule type" value="Genomic_DNA"/>
</dbReference>
<organism evidence="2 3">
    <name type="scientific">Aspergillus oryzae</name>
    <name type="common">Yellow koji mold</name>
    <dbReference type="NCBI Taxonomy" id="5062"/>
    <lineage>
        <taxon>Eukaryota</taxon>
        <taxon>Fungi</taxon>
        <taxon>Dikarya</taxon>
        <taxon>Ascomycota</taxon>
        <taxon>Pezizomycotina</taxon>
        <taxon>Eurotiomycetes</taxon>
        <taxon>Eurotiomycetidae</taxon>
        <taxon>Eurotiales</taxon>
        <taxon>Aspergillaceae</taxon>
        <taxon>Aspergillus</taxon>
        <taxon>Aspergillus subgen. Circumdati</taxon>
    </lineage>
</organism>
<dbReference type="eggNOG" id="ENOG502RP0Z">
    <property type="taxonomic scope" value="Eukaryota"/>
</dbReference>
<comment type="caution">
    <text evidence="2">The sequence shown here is derived from an EMBL/GenBank/DDBJ whole genome shotgun (WGS) entry which is preliminary data.</text>
</comment>
<dbReference type="GO" id="GO:0005739">
    <property type="term" value="C:mitochondrion"/>
    <property type="evidence" value="ECO:0007669"/>
    <property type="project" value="TreeGrafter"/>
</dbReference>
<dbReference type="PANTHER" id="PTHR36091:SF2">
    <property type="entry name" value="AMINOGLYCOSIDE PHOSPHOTRANSFERASE DOMAIN-CONTAINING PROTEIN"/>
    <property type="match status" value="1"/>
</dbReference>